<keyword evidence="3" id="KW-0804">Transcription</keyword>
<dbReference type="PANTHER" id="PTHR30154">
    <property type="entry name" value="LEUCINE-RESPONSIVE REGULATORY PROTEIN"/>
    <property type="match status" value="1"/>
</dbReference>
<evidence type="ECO:0000256" key="2">
    <source>
        <dbReference type="ARBA" id="ARBA00023125"/>
    </source>
</evidence>
<gene>
    <name evidence="5" type="ORF">B1526_0299</name>
</gene>
<dbReference type="CDD" id="cd00090">
    <property type="entry name" value="HTH_ARSR"/>
    <property type="match status" value="1"/>
</dbReference>
<dbReference type="InterPro" id="IPR036388">
    <property type="entry name" value="WH-like_DNA-bd_sf"/>
</dbReference>
<feature type="domain" description="HTH asnC-type" evidence="4">
    <location>
        <begin position="15"/>
        <end position="76"/>
    </location>
</feature>
<evidence type="ECO:0000313" key="6">
    <source>
        <dbReference type="Proteomes" id="UP000218399"/>
    </source>
</evidence>
<accession>A0A2A2EI21</accession>
<organism evidence="5 6">
    <name type="scientific">Bifidobacterium criceti</name>
    <dbReference type="NCBI Taxonomy" id="1960969"/>
    <lineage>
        <taxon>Bacteria</taxon>
        <taxon>Bacillati</taxon>
        <taxon>Actinomycetota</taxon>
        <taxon>Actinomycetes</taxon>
        <taxon>Bifidobacteriales</taxon>
        <taxon>Bifidobacteriaceae</taxon>
        <taxon>Bifidobacterium</taxon>
    </lineage>
</organism>
<dbReference type="PANTHER" id="PTHR30154:SF53">
    <property type="entry name" value="HTH-TYPE TRANSCRIPTIONAL REGULATOR LRPC"/>
    <property type="match status" value="1"/>
</dbReference>
<dbReference type="InterPro" id="IPR019888">
    <property type="entry name" value="Tscrpt_reg_AsnC-like"/>
</dbReference>
<dbReference type="Pfam" id="PF13412">
    <property type="entry name" value="HTH_24"/>
    <property type="match status" value="1"/>
</dbReference>
<dbReference type="Gene3D" id="3.30.70.920">
    <property type="match status" value="1"/>
</dbReference>
<comment type="caution">
    <text evidence="5">The sequence shown here is derived from an EMBL/GenBank/DDBJ whole genome shotgun (WGS) entry which is preliminary data.</text>
</comment>
<keyword evidence="1" id="KW-0805">Transcription regulation</keyword>
<keyword evidence="6" id="KW-1185">Reference proteome</keyword>
<dbReference type="SUPFAM" id="SSF46785">
    <property type="entry name" value="Winged helix' DNA-binding domain"/>
    <property type="match status" value="1"/>
</dbReference>
<dbReference type="SMART" id="SM00344">
    <property type="entry name" value="HTH_ASNC"/>
    <property type="match status" value="1"/>
</dbReference>
<dbReference type="AlphaFoldDB" id="A0A2A2EI21"/>
<dbReference type="EMBL" id="MVOH01000005">
    <property type="protein sequence ID" value="PAU68548.1"/>
    <property type="molecule type" value="Genomic_DNA"/>
</dbReference>
<sequence length="157" mass="16916">MVMTSNNDAGGGAALDEKDDIILGLLEQDGRMTLAQLAEAASLSISATQSRVQKLEKRGVIEGYRADINYELTGKPVSAYIDVTPTDRYGGDIDAVPTILRRIGGVVSCDAVSGATNYMIVVRVPSVHALEDLLNTIQRAIPARTVTRMVLHHYFGQ</sequence>
<protein>
    <submittedName>
        <fullName evidence="5">AsnC family transcriptional regulator</fullName>
    </submittedName>
</protein>
<reference evidence="5 6" key="1">
    <citation type="journal article" date="2017" name="ISME J.">
        <title>Unveiling bifidobacterial biogeography across the mammalian branch of the tree of life.</title>
        <authorList>
            <person name="Milani C."/>
            <person name="Mangifesta M."/>
            <person name="Mancabelli L."/>
            <person name="Lugli G.A."/>
            <person name="James K."/>
            <person name="Duranti S."/>
            <person name="Turroni F."/>
            <person name="Ferrario C."/>
            <person name="Ossiprandi M.C."/>
            <person name="van Sinderen D."/>
            <person name="Ventura M."/>
        </authorList>
    </citation>
    <scope>NUCLEOTIDE SEQUENCE [LARGE SCALE GENOMIC DNA]</scope>
    <source>
        <strain evidence="6">Ham19E</strain>
    </source>
</reference>
<dbReference type="SUPFAM" id="SSF54909">
    <property type="entry name" value="Dimeric alpha+beta barrel"/>
    <property type="match status" value="1"/>
</dbReference>
<evidence type="ECO:0000259" key="4">
    <source>
        <dbReference type="PROSITE" id="PS50956"/>
    </source>
</evidence>
<dbReference type="GO" id="GO:0005829">
    <property type="term" value="C:cytosol"/>
    <property type="evidence" value="ECO:0007669"/>
    <property type="project" value="TreeGrafter"/>
</dbReference>
<evidence type="ECO:0000256" key="3">
    <source>
        <dbReference type="ARBA" id="ARBA00023163"/>
    </source>
</evidence>
<dbReference type="InterPro" id="IPR011991">
    <property type="entry name" value="ArsR-like_HTH"/>
</dbReference>
<proteinExistence type="predicted"/>
<dbReference type="Pfam" id="PF01037">
    <property type="entry name" value="AsnC_trans_reg"/>
    <property type="match status" value="1"/>
</dbReference>
<evidence type="ECO:0000256" key="1">
    <source>
        <dbReference type="ARBA" id="ARBA00023015"/>
    </source>
</evidence>
<dbReference type="GO" id="GO:0043200">
    <property type="term" value="P:response to amino acid"/>
    <property type="evidence" value="ECO:0007669"/>
    <property type="project" value="TreeGrafter"/>
</dbReference>
<dbReference type="Gene3D" id="1.10.10.10">
    <property type="entry name" value="Winged helix-like DNA-binding domain superfamily/Winged helix DNA-binding domain"/>
    <property type="match status" value="1"/>
</dbReference>
<evidence type="ECO:0000313" key="5">
    <source>
        <dbReference type="EMBL" id="PAU68548.1"/>
    </source>
</evidence>
<dbReference type="PRINTS" id="PR00033">
    <property type="entry name" value="HTHASNC"/>
</dbReference>
<dbReference type="InterPro" id="IPR000485">
    <property type="entry name" value="AsnC-type_HTH_dom"/>
</dbReference>
<keyword evidence="2" id="KW-0238">DNA-binding</keyword>
<dbReference type="InterPro" id="IPR011008">
    <property type="entry name" value="Dimeric_a/b-barrel"/>
</dbReference>
<dbReference type="InterPro" id="IPR019887">
    <property type="entry name" value="Tscrpt_reg_AsnC/Lrp_C"/>
</dbReference>
<name>A0A2A2EI21_9BIFI</name>
<dbReference type="PROSITE" id="PS50956">
    <property type="entry name" value="HTH_ASNC_2"/>
    <property type="match status" value="1"/>
</dbReference>
<dbReference type="InterPro" id="IPR036390">
    <property type="entry name" value="WH_DNA-bd_sf"/>
</dbReference>
<dbReference type="GO" id="GO:0043565">
    <property type="term" value="F:sequence-specific DNA binding"/>
    <property type="evidence" value="ECO:0007669"/>
    <property type="project" value="InterPro"/>
</dbReference>
<dbReference type="Proteomes" id="UP000218399">
    <property type="component" value="Unassembled WGS sequence"/>
</dbReference>